<feature type="region of interest" description="Disordered" evidence="2">
    <location>
        <begin position="40"/>
        <end position="60"/>
    </location>
</feature>
<evidence type="ECO:0000259" key="3">
    <source>
        <dbReference type="PROSITE" id="PS51777"/>
    </source>
</evidence>
<keyword evidence="4" id="KW-0418">Kinase</keyword>
<evidence type="ECO:0000313" key="5">
    <source>
        <dbReference type="Proteomes" id="UP000288716"/>
    </source>
</evidence>
<dbReference type="InterPro" id="IPR039911">
    <property type="entry name" value="JIP3/JIP4"/>
</dbReference>
<sequence length="153" mass="17586">MNPFNTAEMSSENVNKSPSMSKLAWEKDLSLEDASILEDVEEIPRENDSHGLTVHNSNQSKYPTSVAKNFFVGMEEEYTEELDEAKQKITQLSQDGEEGIPMAQGKRFTRVKITRVLMERNQYKKRLMELQDALRLTEIIQQSKNESEKKSAI</sequence>
<organism evidence="4 5">
    <name type="scientific">Leptotrombidium deliense</name>
    <dbReference type="NCBI Taxonomy" id="299467"/>
    <lineage>
        <taxon>Eukaryota</taxon>
        <taxon>Metazoa</taxon>
        <taxon>Ecdysozoa</taxon>
        <taxon>Arthropoda</taxon>
        <taxon>Chelicerata</taxon>
        <taxon>Arachnida</taxon>
        <taxon>Acari</taxon>
        <taxon>Acariformes</taxon>
        <taxon>Trombidiformes</taxon>
        <taxon>Prostigmata</taxon>
        <taxon>Anystina</taxon>
        <taxon>Parasitengona</taxon>
        <taxon>Trombiculoidea</taxon>
        <taxon>Trombiculidae</taxon>
        <taxon>Leptotrombidium</taxon>
    </lineage>
</organism>
<proteinExistence type="predicted"/>
<dbReference type="EMBL" id="NCKV01040901">
    <property type="protein sequence ID" value="RWS18357.1"/>
    <property type="molecule type" value="Genomic_DNA"/>
</dbReference>
<keyword evidence="5" id="KW-1185">Reference proteome</keyword>
<feature type="compositionally biased region" description="Polar residues" evidence="2">
    <location>
        <begin position="1"/>
        <end position="20"/>
    </location>
</feature>
<feature type="domain" description="RH2" evidence="3">
    <location>
        <begin position="105"/>
        <end position="153"/>
    </location>
</feature>
<dbReference type="InterPro" id="IPR034744">
    <property type="entry name" value="RH2"/>
</dbReference>
<dbReference type="STRING" id="299467.A0A443RSV0"/>
<gene>
    <name evidence="4" type="ORF">B4U80_00634</name>
</gene>
<feature type="region of interest" description="Disordered" evidence="2">
    <location>
        <begin position="1"/>
        <end position="22"/>
    </location>
</feature>
<evidence type="ECO:0000313" key="4">
    <source>
        <dbReference type="EMBL" id="RWS18357.1"/>
    </source>
</evidence>
<keyword evidence="4" id="KW-0808">Transferase</keyword>
<dbReference type="PANTHER" id="PTHR13886:SF4">
    <property type="entry name" value="JNK-INTERACTING PROTEIN 3"/>
    <property type="match status" value="1"/>
</dbReference>
<dbReference type="GO" id="GO:0016301">
    <property type="term" value="F:kinase activity"/>
    <property type="evidence" value="ECO:0007669"/>
    <property type="project" value="UniProtKB-KW"/>
</dbReference>
<dbReference type="GO" id="GO:0005078">
    <property type="term" value="F:MAP-kinase scaffold activity"/>
    <property type="evidence" value="ECO:0007669"/>
    <property type="project" value="InterPro"/>
</dbReference>
<name>A0A443RSV0_9ACAR</name>
<dbReference type="AlphaFoldDB" id="A0A443RSV0"/>
<dbReference type="Proteomes" id="UP000288716">
    <property type="component" value="Unassembled WGS sequence"/>
</dbReference>
<dbReference type="PROSITE" id="PS51777">
    <property type="entry name" value="RH2"/>
    <property type="match status" value="1"/>
</dbReference>
<feature type="coiled-coil region" evidence="1">
    <location>
        <begin position="75"/>
        <end position="133"/>
    </location>
</feature>
<comment type="caution">
    <text evidence="4">The sequence shown here is derived from an EMBL/GenBank/DDBJ whole genome shotgun (WGS) entry which is preliminary data.</text>
</comment>
<dbReference type="GO" id="GO:0030159">
    <property type="term" value="F:signaling receptor complex adaptor activity"/>
    <property type="evidence" value="ECO:0007669"/>
    <property type="project" value="TreeGrafter"/>
</dbReference>
<evidence type="ECO:0000256" key="2">
    <source>
        <dbReference type="SAM" id="MobiDB-lite"/>
    </source>
</evidence>
<accession>A0A443RSV0</accession>
<dbReference type="GO" id="GO:0016192">
    <property type="term" value="P:vesicle-mediated transport"/>
    <property type="evidence" value="ECO:0007669"/>
    <property type="project" value="TreeGrafter"/>
</dbReference>
<keyword evidence="1" id="KW-0175">Coiled coil</keyword>
<protein>
    <submittedName>
        <fullName evidence="4">C-Jun-amino-terminal kinase-interacting protein 4-like isoform X3</fullName>
    </submittedName>
</protein>
<reference evidence="4 5" key="1">
    <citation type="journal article" date="2018" name="Gigascience">
        <title>Genomes of trombidid mites reveal novel predicted allergens and laterally-transferred genes associated with secondary metabolism.</title>
        <authorList>
            <person name="Dong X."/>
            <person name="Chaisiri K."/>
            <person name="Xia D."/>
            <person name="Armstrong S.D."/>
            <person name="Fang Y."/>
            <person name="Donnelly M.J."/>
            <person name="Kadowaki T."/>
            <person name="McGarry J.W."/>
            <person name="Darby A.C."/>
            <person name="Makepeace B.L."/>
        </authorList>
    </citation>
    <scope>NUCLEOTIDE SEQUENCE [LARGE SCALE GENOMIC DNA]</scope>
    <source>
        <strain evidence="4">UoL-UT</strain>
    </source>
</reference>
<dbReference type="GO" id="GO:0019894">
    <property type="term" value="F:kinesin binding"/>
    <property type="evidence" value="ECO:0007669"/>
    <property type="project" value="TreeGrafter"/>
</dbReference>
<evidence type="ECO:0000256" key="1">
    <source>
        <dbReference type="SAM" id="Coils"/>
    </source>
</evidence>
<dbReference type="VEuPathDB" id="VectorBase:LDEU013683"/>
<dbReference type="GO" id="GO:0008432">
    <property type="term" value="F:JUN kinase binding"/>
    <property type="evidence" value="ECO:0007669"/>
    <property type="project" value="TreeGrafter"/>
</dbReference>
<dbReference type="PANTHER" id="PTHR13886">
    <property type="entry name" value="JNK/SAPK-ASSOCIATED PROTEIN"/>
    <property type="match status" value="1"/>
</dbReference>
<dbReference type="GO" id="GO:0005737">
    <property type="term" value="C:cytoplasm"/>
    <property type="evidence" value="ECO:0007669"/>
    <property type="project" value="TreeGrafter"/>
</dbReference>
<dbReference type="OrthoDB" id="6503116at2759"/>